<keyword evidence="3" id="KW-1185">Reference proteome</keyword>
<reference evidence="4" key="2">
    <citation type="submission" date="2025-04" db="UniProtKB">
        <authorList>
            <consortium name="RefSeq"/>
        </authorList>
    </citation>
    <scope>IDENTIFICATION</scope>
    <source>
        <strain evidence="4">DH4</strain>
        <tissue evidence="4">Whole body</tissue>
    </source>
</reference>
<evidence type="ECO:0000313" key="3">
    <source>
        <dbReference type="Proteomes" id="UP000005203"/>
    </source>
</evidence>
<feature type="transmembrane region" description="Helical" evidence="1">
    <location>
        <begin position="84"/>
        <end position="112"/>
    </location>
</feature>
<keyword evidence="1" id="KW-1133">Transmembrane helix</keyword>
<dbReference type="GeneID" id="113219298"/>
<accession>A0A8B8HBV8</accession>
<name>A0A7M7MV93_APIME</name>
<accession>A0A7M7MV93</accession>
<evidence type="ECO:0000313" key="4">
    <source>
        <dbReference type="RefSeq" id="XP_026301517.1"/>
    </source>
</evidence>
<proteinExistence type="predicted"/>
<keyword evidence="1" id="KW-0472">Membrane</keyword>
<feature type="transmembrane region" description="Helical" evidence="1">
    <location>
        <begin position="132"/>
        <end position="161"/>
    </location>
</feature>
<sequence length="294" mass="33720">MCCDSIFSSLNFWGANIVIFANIIYIIPYFIVVLIYYIIPNVGTRAYHKAVISYNIIQIILNIIIIAIGTCVLCHISIHSNLYVILGLILMFLTISSTSWLFVICIDMTLVITRFRSTLPTDTNQQQERKKFLIYAICTWTSSLLPTVLACVADLTTLLPISSPIRPNFQRFNDGINLTAILYVTIFPALTCFANTILFLYTFYKMILIRKSTSFATENNYITKINEAKKQYIVYLKLYLLMDSPWITSGLAAAFNELWILKFFRMIQPMLMLLVILPPGTISKLFKCNYKLPK</sequence>
<protein>
    <submittedName>
        <fullName evidence="4">G-protein coupled receptor Mth2-like</fullName>
    </submittedName>
</protein>
<dbReference type="Proteomes" id="UP000005203">
    <property type="component" value="Linkage group LG16"/>
</dbReference>
<dbReference type="Gene3D" id="1.20.1070.10">
    <property type="entry name" value="Rhodopsin 7-helix transmembrane proteins"/>
    <property type="match status" value="1"/>
</dbReference>
<gene>
    <name evidence="4" type="primary">LOC113219298</name>
</gene>
<organism evidence="2">
    <name type="scientific">Apis mellifera</name>
    <name type="common">Honeybee</name>
    <dbReference type="NCBI Taxonomy" id="7460"/>
    <lineage>
        <taxon>Eukaryota</taxon>
        <taxon>Metazoa</taxon>
        <taxon>Ecdysozoa</taxon>
        <taxon>Arthropoda</taxon>
        <taxon>Hexapoda</taxon>
        <taxon>Insecta</taxon>
        <taxon>Pterygota</taxon>
        <taxon>Neoptera</taxon>
        <taxon>Endopterygota</taxon>
        <taxon>Hymenoptera</taxon>
        <taxon>Apocrita</taxon>
        <taxon>Aculeata</taxon>
        <taxon>Apoidea</taxon>
        <taxon>Anthophila</taxon>
        <taxon>Apidae</taxon>
        <taxon>Apis</taxon>
    </lineage>
</organism>
<dbReference type="RefSeq" id="XP_026301517.1">
    <property type="nucleotide sequence ID" value="XM_026445732.1"/>
</dbReference>
<dbReference type="AlphaFoldDB" id="A0A7M7MV93"/>
<dbReference type="OrthoDB" id="7698143at2759"/>
<evidence type="ECO:0000313" key="2">
    <source>
        <dbReference type="EnsemblMetazoa" id="XP_026301517"/>
    </source>
</evidence>
<feature type="transmembrane region" description="Helical" evidence="1">
    <location>
        <begin position="17"/>
        <end position="39"/>
    </location>
</feature>
<feature type="transmembrane region" description="Helical" evidence="1">
    <location>
        <begin position="267"/>
        <end position="286"/>
    </location>
</feature>
<feature type="transmembrane region" description="Helical" evidence="1">
    <location>
        <begin position="234"/>
        <end position="255"/>
    </location>
</feature>
<feature type="transmembrane region" description="Helical" evidence="1">
    <location>
        <begin position="181"/>
        <end position="204"/>
    </location>
</feature>
<dbReference type="KEGG" id="ame:113219298"/>
<dbReference type="InterPro" id="IPR052808">
    <property type="entry name" value="GPCR_Mth-like"/>
</dbReference>
<evidence type="ECO:0000256" key="1">
    <source>
        <dbReference type="SAM" id="Phobius"/>
    </source>
</evidence>
<feature type="transmembrane region" description="Helical" evidence="1">
    <location>
        <begin position="51"/>
        <end position="78"/>
    </location>
</feature>
<keyword evidence="1" id="KW-0812">Transmembrane</keyword>
<reference evidence="2" key="1">
    <citation type="submission" date="2021-01" db="UniProtKB">
        <authorList>
            <consortium name="EnsemblMetazoa"/>
        </authorList>
    </citation>
    <scope>IDENTIFICATION</scope>
    <source>
        <strain evidence="2">DH4</strain>
    </source>
</reference>
<dbReference type="PANTHER" id="PTHR46953">
    <property type="entry name" value="G-PROTEIN COUPLED RECEPTOR MTH-LIKE 1-RELATED"/>
    <property type="match status" value="1"/>
</dbReference>
<dbReference type="EnsemblMetazoa" id="XM_026445732">
    <property type="protein sequence ID" value="XP_026301517"/>
    <property type="gene ID" value="LOC113219298"/>
</dbReference>
<dbReference type="PANTHER" id="PTHR46953:SF1">
    <property type="entry name" value="G-PROTEIN COUPLED RECEPTOR MTH-LIKE 1-RELATED"/>
    <property type="match status" value="1"/>
</dbReference>